<dbReference type="InterPro" id="IPR036662">
    <property type="entry name" value="PTS_EIIA_man-typ_sf"/>
</dbReference>
<proteinExistence type="predicted"/>
<dbReference type="SUPFAM" id="SSF46785">
    <property type="entry name" value="Winged helix' DNA-binding domain"/>
    <property type="match status" value="1"/>
</dbReference>
<name>A0ABX3FQT6_9VIBR</name>
<dbReference type="InterPro" id="IPR004701">
    <property type="entry name" value="PTS_EIIA_man-typ"/>
</dbReference>
<protein>
    <recommendedName>
        <fullName evidence="9">PTS sugar transporter subunit IIA</fullName>
    </recommendedName>
</protein>
<sequence>MKRVTEVYEKILELEAATHAEHGTLGLSTIEIADAVGLCRTNVSRLLNDLVHEGTLLKTKGRPVGYVTHSLVANLGLENRVDGSFIDAAILVGKSQSAFDKLIGSGDSLRGCIDTAKAAVAYPPNGLHTMIFGESGVGKTLFAHCMHDYYQRHFRKSVPFVHFNCADFHQNPQLLLSHLFGHTKGAYSGANSDREGLVHKANGGVLFLDEIHRLPPDGQEMLFSLIDKHNYCKLGSDIPIACKVLLVAATTESPEKSLLKTFMRRIPITLTLPSLRDKADTELFELILNLFEQQIHESIRKDLLISGRVITKLVKYRPDGAVGRLTSDIKQILASSLLASPENEKQLVINDKFLPTHLRAVSSSKPELFDVAILSECGQVYLKDSKAEYLLTQYIQSHDRTDAVLFSHYYSYIKNKLSACFYNQNILSKLIPSATWALTDWLLEHYFNRQVVGITERNLVALHLHIYNQVETFSCHSIKDNEQLPQALRSSLDALFNAKLNEEKGAVGVMVICHGDGVAQNIAHVCNTLFETSDMRWFDIPLDSSFRDHLDEIEKQVLAIDRGAGVVILTDMGTTDVIAETIQRSTGIDTFTLSSISTPVALEVLRQSYLEGKTLHEIRSYFDKQIDAREKVKCDAILSICTTGQGSSDFIAQKLKELAVSANRNDIKIITLSLSDIRHGSKKLDALQENNNILFAVGTIRPGIDVPFYSISKLFSSDGDARFITIIGAKDKETNIYDECLHILSDYIMYLNPKYVVKYIQAYIESNAHLSRLHDDIKLKLVLHIAGMIERLSHQGQGSAIVVDAGDYDLSVVSDGIAIIEEAYGIDVSPQELSYISQISQSD</sequence>
<keyword evidence="4" id="KW-0238">DNA-binding</keyword>
<comment type="caution">
    <text evidence="7">The sequence shown here is derived from an EMBL/GenBank/DDBJ whole genome shotgun (WGS) entry which is preliminary data.</text>
</comment>
<evidence type="ECO:0000256" key="2">
    <source>
        <dbReference type="ARBA" id="ARBA00022741"/>
    </source>
</evidence>
<keyword evidence="1" id="KW-0808">Transferase</keyword>
<feature type="domain" description="PTS EIIA type-4" evidence="6">
    <location>
        <begin position="506"/>
        <end position="632"/>
    </location>
</feature>
<keyword evidence="3" id="KW-0067">ATP-binding</keyword>
<evidence type="ECO:0000256" key="1">
    <source>
        <dbReference type="ARBA" id="ARBA00022679"/>
    </source>
</evidence>
<keyword evidence="8" id="KW-1185">Reference proteome</keyword>
<feature type="domain" description="Sigma-54 factor interaction" evidence="5">
    <location>
        <begin position="102"/>
        <end position="334"/>
    </location>
</feature>
<organism evidence="7 8">
    <name type="scientific">Vibrio panuliri</name>
    <dbReference type="NCBI Taxonomy" id="1381081"/>
    <lineage>
        <taxon>Bacteria</taxon>
        <taxon>Pseudomonadati</taxon>
        <taxon>Pseudomonadota</taxon>
        <taxon>Gammaproteobacteria</taxon>
        <taxon>Vibrionales</taxon>
        <taxon>Vibrionaceae</taxon>
        <taxon>Vibrio</taxon>
    </lineage>
</organism>
<gene>
    <name evidence="7" type="ORF">BIY20_18480</name>
</gene>
<evidence type="ECO:0008006" key="9">
    <source>
        <dbReference type="Google" id="ProtNLM"/>
    </source>
</evidence>
<dbReference type="SUPFAM" id="SSF52540">
    <property type="entry name" value="P-loop containing nucleoside triphosphate hydrolases"/>
    <property type="match status" value="1"/>
</dbReference>
<dbReference type="CDD" id="cd00009">
    <property type="entry name" value="AAA"/>
    <property type="match status" value="1"/>
</dbReference>
<dbReference type="Proteomes" id="UP000186039">
    <property type="component" value="Unassembled WGS sequence"/>
</dbReference>
<dbReference type="PANTHER" id="PTHR32071">
    <property type="entry name" value="TRANSCRIPTIONAL REGULATORY PROTEIN"/>
    <property type="match status" value="1"/>
</dbReference>
<dbReference type="Gene3D" id="3.40.50.510">
    <property type="entry name" value="Phosphotransferase system, mannose-type IIA component"/>
    <property type="match status" value="1"/>
</dbReference>
<dbReference type="InterPro" id="IPR036634">
    <property type="entry name" value="PRD_sf"/>
</dbReference>
<dbReference type="PANTHER" id="PTHR32071:SF90">
    <property type="entry name" value="TRANSCRIPTIONAL REGULATORY PROTEIN LEVR"/>
    <property type="match status" value="1"/>
</dbReference>
<dbReference type="PROSITE" id="PS51096">
    <property type="entry name" value="PTS_EIIA_TYPE_4"/>
    <property type="match status" value="1"/>
</dbReference>
<dbReference type="RefSeq" id="WP_075712837.1">
    <property type="nucleotide sequence ID" value="NZ_AP019654.1"/>
</dbReference>
<dbReference type="InterPro" id="IPR036390">
    <property type="entry name" value="WH_DNA-bd_sf"/>
</dbReference>
<dbReference type="SUPFAM" id="SSF63520">
    <property type="entry name" value="PTS-regulatory domain, PRD"/>
    <property type="match status" value="1"/>
</dbReference>
<dbReference type="SUPFAM" id="SSF53062">
    <property type="entry name" value="PTS system fructose IIA component-like"/>
    <property type="match status" value="1"/>
</dbReference>
<dbReference type="InterPro" id="IPR002078">
    <property type="entry name" value="Sigma_54_int"/>
</dbReference>
<dbReference type="EMBL" id="MJMH01000004">
    <property type="protein sequence ID" value="OLQ96604.1"/>
    <property type="molecule type" value="Genomic_DNA"/>
</dbReference>
<evidence type="ECO:0000313" key="8">
    <source>
        <dbReference type="Proteomes" id="UP000186039"/>
    </source>
</evidence>
<dbReference type="PROSITE" id="PS50045">
    <property type="entry name" value="SIGMA54_INTERACT_4"/>
    <property type="match status" value="1"/>
</dbReference>
<dbReference type="Pfam" id="PF03610">
    <property type="entry name" value="EIIA-man"/>
    <property type="match status" value="1"/>
</dbReference>
<evidence type="ECO:0000259" key="5">
    <source>
        <dbReference type="PROSITE" id="PS50045"/>
    </source>
</evidence>
<evidence type="ECO:0000259" key="6">
    <source>
        <dbReference type="PROSITE" id="PS51096"/>
    </source>
</evidence>
<dbReference type="Gene3D" id="3.40.50.300">
    <property type="entry name" value="P-loop containing nucleotide triphosphate hydrolases"/>
    <property type="match status" value="1"/>
</dbReference>
<evidence type="ECO:0000256" key="4">
    <source>
        <dbReference type="ARBA" id="ARBA00023125"/>
    </source>
</evidence>
<keyword evidence="2" id="KW-0547">Nucleotide-binding</keyword>
<dbReference type="InterPro" id="IPR003593">
    <property type="entry name" value="AAA+_ATPase"/>
</dbReference>
<dbReference type="Pfam" id="PF00158">
    <property type="entry name" value="Sigma54_activat"/>
    <property type="match status" value="1"/>
</dbReference>
<reference evidence="7 8" key="1">
    <citation type="submission" date="2016-09" db="EMBL/GenBank/DDBJ databases">
        <title>Genomic Taxonomy of the Vibrionaceae.</title>
        <authorList>
            <person name="Gonzalez-Castillo A."/>
            <person name="Gomez-Gil B."/>
            <person name="Enciso-Ibarra K."/>
        </authorList>
    </citation>
    <scope>NUCLEOTIDE SEQUENCE [LARGE SCALE GENOMIC DNA]</scope>
    <source>
        <strain evidence="7 8">CAIM 1902</strain>
    </source>
</reference>
<accession>A0ABX3FQT6</accession>
<dbReference type="InterPro" id="IPR027417">
    <property type="entry name" value="P-loop_NTPase"/>
</dbReference>
<dbReference type="SMART" id="SM00382">
    <property type="entry name" value="AAA"/>
    <property type="match status" value="1"/>
</dbReference>
<evidence type="ECO:0000313" key="7">
    <source>
        <dbReference type="EMBL" id="OLQ96604.1"/>
    </source>
</evidence>
<evidence type="ECO:0000256" key="3">
    <source>
        <dbReference type="ARBA" id="ARBA00022840"/>
    </source>
</evidence>